<evidence type="ECO:0000256" key="16">
    <source>
        <dbReference type="PROSITE-ProRule" id="PRU00723"/>
    </source>
</evidence>
<feature type="domain" description="C3H1-type" evidence="19">
    <location>
        <begin position="159"/>
        <end position="186"/>
    </location>
</feature>
<feature type="compositionally biased region" description="Pro residues" evidence="17">
    <location>
        <begin position="405"/>
        <end position="427"/>
    </location>
</feature>
<evidence type="ECO:0000313" key="21">
    <source>
        <dbReference type="Proteomes" id="UP000886998"/>
    </source>
</evidence>
<feature type="zinc finger region" description="C3H1-type" evidence="16">
    <location>
        <begin position="159"/>
        <end position="186"/>
    </location>
</feature>
<comment type="subcellular location">
    <subcellularLocation>
        <location evidence="2">Cytoplasm</location>
    </subcellularLocation>
    <subcellularLocation>
        <location evidence="1">Nucleus</location>
    </subcellularLocation>
</comment>
<evidence type="ECO:0000256" key="17">
    <source>
        <dbReference type="SAM" id="MobiDB-lite"/>
    </source>
</evidence>
<dbReference type="CDD" id="cd12224">
    <property type="entry name" value="RRM_RBM22"/>
    <property type="match status" value="1"/>
</dbReference>
<evidence type="ECO:0000259" key="18">
    <source>
        <dbReference type="PROSITE" id="PS50102"/>
    </source>
</evidence>
<dbReference type="GO" id="GO:0008270">
    <property type="term" value="F:zinc ion binding"/>
    <property type="evidence" value="ECO:0007669"/>
    <property type="project" value="UniProtKB-KW"/>
</dbReference>
<organism evidence="20 21">
    <name type="scientific">Trichonephila inaurata madagascariensis</name>
    <dbReference type="NCBI Taxonomy" id="2747483"/>
    <lineage>
        <taxon>Eukaryota</taxon>
        <taxon>Metazoa</taxon>
        <taxon>Ecdysozoa</taxon>
        <taxon>Arthropoda</taxon>
        <taxon>Chelicerata</taxon>
        <taxon>Arachnida</taxon>
        <taxon>Araneae</taxon>
        <taxon>Araneomorphae</taxon>
        <taxon>Entelegynae</taxon>
        <taxon>Araneoidea</taxon>
        <taxon>Nephilidae</taxon>
        <taxon>Trichonephila</taxon>
        <taxon>Trichonephila inaurata</taxon>
    </lineage>
</organism>
<evidence type="ECO:0000256" key="13">
    <source>
        <dbReference type="ARBA" id="ARBA00023242"/>
    </source>
</evidence>
<dbReference type="GO" id="GO:0036002">
    <property type="term" value="F:pre-mRNA binding"/>
    <property type="evidence" value="ECO:0007669"/>
    <property type="project" value="TreeGrafter"/>
</dbReference>
<evidence type="ECO:0000256" key="8">
    <source>
        <dbReference type="ARBA" id="ARBA00022728"/>
    </source>
</evidence>
<name>A0A8X6JQM5_9ARAC</name>
<dbReference type="Proteomes" id="UP000886998">
    <property type="component" value="Unassembled WGS sequence"/>
</dbReference>
<sequence>MATSKGANTYNRLNWEDSEFPVLCQTCLGDNPYIRMTKERFGKECKICSRPFTVFRWCPGSRMRFKKTEVCQTCSKQKNVCQTCLLDLEYGLPVQVRDYAMNMKDEIPKSEVNREYYSQNMEREIQNAEGNQPFGILAKAQTPSDLLMKLARTTPYYKRNRPHICSFWVKGECKRGEECPYRHEKPTDPDDPLADQNIKDRYYGANDPVADKLLRRASAMPKLDPPEDKTITTLYIGNLGEKITEKELKDHFYQYGEIRSITLLNKQQCAFIQFTARQSAEMAAEKSFNKLILSGRRLTIKWGRSQAKVSSGGSKETEQKNLEPVPGLPEALPPPPEELANNYFNLPPTPAILSSAGALPPAPPLPPYPPPHMPILGGPPPLGLGFGMPPPPPLHYMRPRGASLHPPPGIMPPGLRPPGSYPPPPQPASSQSSSTSTEETTTATKPAIHYPSQDPQRMGSSGALSKS</sequence>
<dbReference type="PROSITE" id="PS50102">
    <property type="entry name" value="RRM"/>
    <property type="match status" value="1"/>
</dbReference>
<evidence type="ECO:0000256" key="15">
    <source>
        <dbReference type="PROSITE-ProRule" id="PRU00176"/>
    </source>
</evidence>
<dbReference type="Pfam" id="PF25584">
    <property type="entry name" value="zf-CCCH_RBM22"/>
    <property type="match status" value="1"/>
</dbReference>
<keyword evidence="8" id="KW-0747">Spliceosome</keyword>
<evidence type="ECO:0000259" key="19">
    <source>
        <dbReference type="PROSITE" id="PS50103"/>
    </source>
</evidence>
<keyword evidence="6" id="KW-0507">mRNA processing</keyword>
<keyword evidence="7 16" id="KW-0479">Metal-binding</keyword>
<keyword evidence="10 16" id="KW-0862">Zinc</keyword>
<dbReference type="SMART" id="SM00356">
    <property type="entry name" value="ZnF_C3H1"/>
    <property type="match status" value="1"/>
</dbReference>
<dbReference type="PANTHER" id="PTHR14089:SF6">
    <property type="entry name" value="PRE-MRNA-SPLICING FACTOR RBM22"/>
    <property type="match status" value="1"/>
</dbReference>
<dbReference type="FunFam" id="4.10.1000.10:FF:000006">
    <property type="entry name" value="Putative pre-mrna-splicing factor rbm22"/>
    <property type="match status" value="1"/>
</dbReference>
<evidence type="ECO:0000256" key="5">
    <source>
        <dbReference type="ARBA" id="ARBA00022490"/>
    </source>
</evidence>
<evidence type="ECO:0000313" key="20">
    <source>
        <dbReference type="EMBL" id="GFS52324.1"/>
    </source>
</evidence>
<reference evidence="20" key="1">
    <citation type="submission" date="2020-08" db="EMBL/GenBank/DDBJ databases">
        <title>Multicomponent nature underlies the extraordinary mechanical properties of spider dragline silk.</title>
        <authorList>
            <person name="Kono N."/>
            <person name="Nakamura H."/>
            <person name="Mori M."/>
            <person name="Yoshida Y."/>
            <person name="Ohtoshi R."/>
            <person name="Malay A.D."/>
            <person name="Moran D.A.P."/>
            <person name="Tomita M."/>
            <person name="Numata K."/>
            <person name="Arakawa K."/>
        </authorList>
    </citation>
    <scope>NUCLEOTIDE SEQUENCE</scope>
</reference>
<evidence type="ECO:0000256" key="10">
    <source>
        <dbReference type="ARBA" id="ARBA00022833"/>
    </source>
</evidence>
<dbReference type="Gene3D" id="3.30.70.330">
    <property type="match status" value="1"/>
</dbReference>
<proteinExistence type="inferred from homology"/>
<dbReference type="InterPro" id="IPR035979">
    <property type="entry name" value="RBD_domain_sf"/>
</dbReference>
<comment type="similarity">
    <text evidence="3">Belongs to the SLT11 family.</text>
</comment>
<dbReference type="PANTHER" id="PTHR14089">
    <property type="entry name" value="PRE-MRNA-SPLICING FACTOR RBM22"/>
    <property type="match status" value="1"/>
</dbReference>
<dbReference type="InterPro" id="IPR012677">
    <property type="entry name" value="Nucleotide-bd_a/b_plait_sf"/>
</dbReference>
<evidence type="ECO:0000256" key="3">
    <source>
        <dbReference type="ARBA" id="ARBA00007781"/>
    </source>
</evidence>
<feature type="region of interest" description="Disordered" evidence="17">
    <location>
        <begin position="389"/>
        <end position="467"/>
    </location>
</feature>
<feature type="region of interest" description="Disordered" evidence="17">
    <location>
        <begin position="304"/>
        <end position="344"/>
    </location>
</feature>
<dbReference type="Pfam" id="PF00076">
    <property type="entry name" value="RRM_1"/>
    <property type="match status" value="1"/>
</dbReference>
<dbReference type="AlphaFoldDB" id="A0A8X6JQM5"/>
<dbReference type="GO" id="GO:0071007">
    <property type="term" value="C:U2-type catalytic step 2 spliceosome"/>
    <property type="evidence" value="ECO:0007669"/>
    <property type="project" value="TreeGrafter"/>
</dbReference>
<dbReference type="InterPro" id="IPR039171">
    <property type="entry name" value="Cwc2/Slt11"/>
</dbReference>
<gene>
    <name evidence="20" type="primary">rbm22</name>
    <name evidence="20" type="ORF">TNIN_375671</name>
</gene>
<evidence type="ECO:0000256" key="11">
    <source>
        <dbReference type="ARBA" id="ARBA00022884"/>
    </source>
</evidence>
<dbReference type="GO" id="GO:0017070">
    <property type="term" value="F:U6 snRNA binding"/>
    <property type="evidence" value="ECO:0007669"/>
    <property type="project" value="TreeGrafter"/>
</dbReference>
<evidence type="ECO:0000256" key="6">
    <source>
        <dbReference type="ARBA" id="ARBA00022664"/>
    </source>
</evidence>
<dbReference type="GO" id="GO:0000974">
    <property type="term" value="C:Prp19 complex"/>
    <property type="evidence" value="ECO:0007669"/>
    <property type="project" value="TreeGrafter"/>
</dbReference>
<dbReference type="GO" id="GO:0071006">
    <property type="term" value="C:U2-type catalytic step 1 spliceosome"/>
    <property type="evidence" value="ECO:0007669"/>
    <property type="project" value="TreeGrafter"/>
</dbReference>
<keyword evidence="11 15" id="KW-0694">RNA-binding</keyword>
<dbReference type="Gene3D" id="3.30.1370.210">
    <property type="match status" value="1"/>
</dbReference>
<evidence type="ECO:0000256" key="9">
    <source>
        <dbReference type="ARBA" id="ARBA00022771"/>
    </source>
</evidence>
<dbReference type="EMBL" id="BMAV01026670">
    <property type="protein sequence ID" value="GFS52324.1"/>
    <property type="molecule type" value="Genomic_DNA"/>
</dbReference>
<dbReference type="GO" id="GO:0005737">
    <property type="term" value="C:cytoplasm"/>
    <property type="evidence" value="ECO:0007669"/>
    <property type="project" value="UniProtKB-SubCell"/>
</dbReference>
<evidence type="ECO:0000256" key="1">
    <source>
        <dbReference type="ARBA" id="ARBA00004123"/>
    </source>
</evidence>
<dbReference type="InterPro" id="IPR048995">
    <property type="entry name" value="STL11/RBM22-like_N"/>
</dbReference>
<evidence type="ECO:0000256" key="4">
    <source>
        <dbReference type="ARBA" id="ARBA00020031"/>
    </source>
</evidence>
<dbReference type="InterPro" id="IPR000504">
    <property type="entry name" value="RRM_dom"/>
</dbReference>
<dbReference type="FunFam" id="3.30.70.330:FF:000137">
    <property type="entry name" value="pre-mRNA-splicing factor RBM22"/>
    <property type="match status" value="1"/>
</dbReference>
<dbReference type="GO" id="GO:0008380">
    <property type="term" value="P:RNA splicing"/>
    <property type="evidence" value="ECO:0007669"/>
    <property type="project" value="UniProtKB-KW"/>
</dbReference>
<dbReference type="InterPro" id="IPR036855">
    <property type="entry name" value="Znf_CCCH_sf"/>
</dbReference>
<feature type="domain" description="RRM" evidence="18">
    <location>
        <begin position="232"/>
        <end position="305"/>
    </location>
</feature>
<dbReference type="PROSITE" id="PS50103">
    <property type="entry name" value="ZF_C3H1"/>
    <property type="match status" value="1"/>
</dbReference>
<accession>A0A8X6JQM5</accession>
<dbReference type="OrthoDB" id="10259600at2759"/>
<dbReference type="SUPFAM" id="SSF54928">
    <property type="entry name" value="RNA-binding domain, RBD"/>
    <property type="match status" value="1"/>
</dbReference>
<dbReference type="SUPFAM" id="SSF90229">
    <property type="entry name" value="CCCH zinc finger"/>
    <property type="match status" value="1"/>
</dbReference>
<comment type="caution">
    <text evidence="20">The sequence shown here is derived from an EMBL/GenBank/DDBJ whole genome shotgun (WGS) entry which is preliminary data.</text>
</comment>
<feature type="region of interest" description="Disordered" evidence="17">
    <location>
        <begin position="178"/>
        <end position="197"/>
    </location>
</feature>
<keyword evidence="12" id="KW-0508">mRNA splicing</keyword>
<dbReference type="Pfam" id="PF21369">
    <property type="entry name" value="STL11_N"/>
    <property type="match status" value="1"/>
</dbReference>
<evidence type="ECO:0000256" key="12">
    <source>
        <dbReference type="ARBA" id="ARBA00023187"/>
    </source>
</evidence>
<feature type="compositionally biased region" description="Polar residues" evidence="17">
    <location>
        <begin position="453"/>
        <end position="467"/>
    </location>
</feature>
<keyword evidence="21" id="KW-1185">Reference proteome</keyword>
<evidence type="ECO:0000256" key="14">
    <source>
        <dbReference type="ARBA" id="ARBA00030793"/>
    </source>
</evidence>
<keyword evidence="9 16" id="KW-0863">Zinc-finger</keyword>
<protein>
    <recommendedName>
        <fullName evidence="4">Pre-mRNA-splicing factor RBM22</fullName>
    </recommendedName>
    <alternativeName>
        <fullName evidence="14">RNA-binding motif protein 22</fullName>
    </alternativeName>
</protein>
<evidence type="ECO:0000256" key="7">
    <source>
        <dbReference type="ARBA" id="ARBA00022723"/>
    </source>
</evidence>
<dbReference type="GO" id="GO:0006397">
    <property type="term" value="P:mRNA processing"/>
    <property type="evidence" value="ECO:0007669"/>
    <property type="project" value="UniProtKB-KW"/>
</dbReference>
<dbReference type="InterPro" id="IPR000571">
    <property type="entry name" value="Znf_CCCH"/>
</dbReference>
<evidence type="ECO:0000256" key="2">
    <source>
        <dbReference type="ARBA" id="ARBA00004496"/>
    </source>
</evidence>
<keyword evidence="5" id="KW-0963">Cytoplasm</keyword>
<keyword evidence="13" id="KW-0539">Nucleus</keyword>
<dbReference type="SMART" id="SM00360">
    <property type="entry name" value="RRM"/>
    <property type="match status" value="1"/>
</dbReference>
<feature type="compositionally biased region" description="Basic and acidic residues" evidence="17">
    <location>
        <begin position="178"/>
        <end position="188"/>
    </location>
</feature>
<dbReference type="InterPro" id="IPR057674">
    <property type="entry name" value="Znf-CCCH_RBM22"/>
</dbReference>
<feature type="compositionally biased region" description="Low complexity" evidence="17">
    <location>
        <begin position="428"/>
        <end position="444"/>
    </location>
</feature>